<feature type="transmembrane region" description="Helical" evidence="6">
    <location>
        <begin position="327"/>
        <end position="352"/>
    </location>
</feature>
<name>A0AAV5QZ17_PICKL</name>
<feature type="transmembrane region" description="Helical" evidence="6">
    <location>
        <begin position="247"/>
        <end position="268"/>
    </location>
</feature>
<accession>A0AAV5QZ17</accession>
<dbReference type="SUPFAM" id="SSF103473">
    <property type="entry name" value="MFS general substrate transporter"/>
    <property type="match status" value="1"/>
</dbReference>
<feature type="transmembrane region" description="Helical" evidence="6">
    <location>
        <begin position="159"/>
        <end position="179"/>
    </location>
</feature>
<evidence type="ECO:0000256" key="3">
    <source>
        <dbReference type="ARBA" id="ARBA00022692"/>
    </source>
</evidence>
<evidence type="ECO:0000256" key="1">
    <source>
        <dbReference type="ARBA" id="ARBA00004141"/>
    </source>
</evidence>
<feature type="transmembrane region" description="Helical" evidence="6">
    <location>
        <begin position="401"/>
        <end position="422"/>
    </location>
</feature>
<evidence type="ECO:0000313" key="8">
    <source>
        <dbReference type="Proteomes" id="UP001378960"/>
    </source>
</evidence>
<sequence>MSKDNIELSIIPINDSTDEFQIISQNDENIPTTTGTIPKISYLICLVEFSEKFSYYMISGCLTNMIQRKFPTNSITGAIKINPITSDETPGALNLGLSFASFTMQFLTFFANISPIISGYIADTYLGKFKSVYIGTIIGIIGHFTLVIASIPFIMQLPYISYIIILFSVALIAISAGFIKSNILPLLLDQYEHKQFKPDFKNLSNGSKLKIDHKATLEKLSMSFYSFINWGCTLSLFGSFIERFFGFWVVYLSTALLFATLPILLNYLKPRILHHDHHKNITTNGNVYTIFYNHLKNHIFQTPIPLDTTFADIVVTKDDIDNFFNCVILFLFFIPFYLNDSSLIAVQISLAATMSSLLNLPNDIYQAINPITIIILIPLLSNFIYPKLMKLNKLPKPRTKIIIGFTITSIGTLFGAIVQHSVYSNSNCSIDNVSNCETQSKVSLIIWICYLLMFALQAIGECFAATTCYELAYELSPIYLRGGILALFLSSVALSSVLGELLSYWAKDPYLVNLFLFIGMFGIISAIWFSIWSRKINGICN</sequence>
<dbReference type="InterPro" id="IPR000109">
    <property type="entry name" value="POT_fam"/>
</dbReference>
<dbReference type="Pfam" id="PF00854">
    <property type="entry name" value="PTR2"/>
    <property type="match status" value="1"/>
</dbReference>
<comment type="subcellular location">
    <subcellularLocation>
        <location evidence="1">Membrane</location>
        <topology evidence="1">Multi-pass membrane protein</topology>
    </subcellularLocation>
</comment>
<organism evidence="7 8">
    <name type="scientific">Pichia kluyveri</name>
    <name type="common">Yeast</name>
    <dbReference type="NCBI Taxonomy" id="36015"/>
    <lineage>
        <taxon>Eukaryota</taxon>
        <taxon>Fungi</taxon>
        <taxon>Dikarya</taxon>
        <taxon>Ascomycota</taxon>
        <taxon>Saccharomycotina</taxon>
        <taxon>Pichiomycetes</taxon>
        <taxon>Pichiales</taxon>
        <taxon>Pichiaceae</taxon>
        <taxon>Pichia</taxon>
    </lineage>
</organism>
<feature type="transmembrane region" description="Helical" evidence="6">
    <location>
        <begin position="510"/>
        <end position="531"/>
    </location>
</feature>
<reference evidence="7 8" key="1">
    <citation type="journal article" date="2023" name="Elife">
        <title>Identification of key yeast species and microbe-microbe interactions impacting larval growth of Drosophila in the wild.</title>
        <authorList>
            <person name="Mure A."/>
            <person name="Sugiura Y."/>
            <person name="Maeda R."/>
            <person name="Honda K."/>
            <person name="Sakurai N."/>
            <person name="Takahashi Y."/>
            <person name="Watada M."/>
            <person name="Katoh T."/>
            <person name="Gotoh A."/>
            <person name="Gotoh Y."/>
            <person name="Taniguchi I."/>
            <person name="Nakamura K."/>
            <person name="Hayashi T."/>
            <person name="Katayama T."/>
            <person name="Uemura T."/>
            <person name="Hattori Y."/>
        </authorList>
    </citation>
    <scope>NUCLEOTIDE SEQUENCE [LARGE SCALE GENOMIC DNA]</scope>
    <source>
        <strain evidence="7 8">PK-24</strain>
    </source>
</reference>
<gene>
    <name evidence="7" type="ORF">DAPK24_010290</name>
</gene>
<dbReference type="InterPro" id="IPR036259">
    <property type="entry name" value="MFS_trans_sf"/>
</dbReference>
<dbReference type="AlphaFoldDB" id="A0AAV5QZ17"/>
<dbReference type="GO" id="GO:0022857">
    <property type="term" value="F:transmembrane transporter activity"/>
    <property type="evidence" value="ECO:0007669"/>
    <property type="project" value="InterPro"/>
</dbReference>
<evidence type="ECO:0008006" key="9">
    <source>
        <dbReference type="Google" id="ProtNLM"/>
    </source>
</evidence>
<proteinExistence type="inferred from homology"/>
<feature type="transmembrane region" description="Helical" evidence="6">
    <location>
        <begin position="442"/>
        <end position="466"/>
    </location>
</feature>
<feature type="transmembrane region" description="Helical" evidence="6">
    <location>
        <begin position="478"/>
        <end position="498"/>
    </location>
</feature>
<keyword evidence="3 6" id="KW-0812">Transmembrane</keyword>
<keyword evidence="8" id="KW-1185">Reference proteome</keyword>
<feature type="transmembrane region" description="Helical" evidence="6">
    <location>
        <begin position="99"/>
        <end position="120"/>
    </location>
</feature>
<evidence type="ECO:0000256" key="5">
    <source>
        <dbReference type="ARBA" id="ARBA00023136"/>
    </source>
</evidence>
<feature type="transmembrane region" description="Helical" evidence="6">
    <location>
        <begin position="364"/>
        <end position="385"/>
    </location>
</feature>
<dbReference type="Proteomes" id="UP001378960">
    <property type="component" value="Unassembled WGS sequence"/>
</dbReference>
<keyword evidence="4 6" id="KW-1133">Transmembrane helix</keyword>
<protein>
    <recommendedName>
        <fullName evidence="9">Peptide transporter PTR2</fullName>
    </recommendedName>
</protein>
<comment type="similarity">
    <text evidence="2">Belongs to the major facilitator superfamily. Proton-dependent oligopeptide transporter (POT/PTR) (TC 2.A.17) family.</text>
</comment>
<comment type="caution">
    <text evidence="7">The sequence shown here is derived from an EMBL/GenBank/DDBJ whole genome shotgun (WGS) entry which is preliminary data.</text>
</comment>
<evidence type="ECO:0000256" key="2">
    <source>
        <dbReference type="ARBA" id="ARBA00005982"/>
    </source>
</evidence>
<keyword evidence="5 6" id="KW-0472">Membrane</keyword>
<evidence type="ECO:0000256" key="6">
    <source>
        <dbReference type="SAM" id="Phobius"/>
    </source>
</evidence>
<dbReference type="PANTHER" id="PTHR11654">
    <property type="entry name" value="OLIGOPEPTIDE TRANSPORTER-RELATED"/>
    <property type="match status" value="1"/>
</dbReference>
<evidence type="ECO:0000256" key="4">
    <source>
        <dbReference type="ARBA" id="ARBA00022989"/>
    </source>
</evidence>
<dbReference type="EMBL" id="BTGB01000001">
    <property type="protein sequence ID" value="GMM44454.1"/>
    <property type="molecule type" value="Genomic_DNA"/>
</dbReference>
<evidence type="ECO:0000313" key="7">
    <source>
        <dbReference type="EMBL" id="GMM44454.1"/>
    </source>
</evidence>
<dbReference type="GO" id="GO:0016020">
    <property type="term" value="C:membrane"/>
    <property type="evidence" value="ECO:0007669"/>
    <property type="project" value="UniProtKB-SubCell"/>
</dbReference>
<dbReference type="Gene3D" id="1.20.1250.20">
    <property type="entry name" value="MFS general substrate transporter like domains"/>
    <property type="match status" value="1"/>
</dbReference>
<feature type="transmembrane region" description="Helical" evidence="6">
    <location>
        <begin position="132"/>
        <end position="153"/>
    </location>
</feature>